<organism evidence="1">
    <name type="scientific">marine metagenome</name>
    <dbReference type="NCBI Taxonomy" id="408172"/>
    <lineage>
        <taxon>unclassified sequences</taxon>
        <taxon>metagenomes</taxon>
        <taxon>ecological metagenomes</taxon>
    </lineage>
</organism>
<sequence length="153" mass="17560">MDGVIADFVTFTSEHLGHPFKDKYWTSLPENMFYLLPPMRDAHQLWKFIGKYNPNILTAVPRKSESRGPISERAADDKKKWVKKHFNVSENRVYAVLRQYKSKFAKDGRDGRPNLLIDDHAKNVEGFVKAGGLGVVHTSARNTIKELKKLGYK</sequence>
<accession>A0A383CK75</accession>
<dbReference type="Gene3D" id="3.40.50.1000">
    <property type="entry name" value="HAD superfamily/HAD-like"/>
    <property type="match status" value="1"/>
</dbReference>
<protein>
    <recommendedName>
        <fullName evidence="2">FCP1 homology domain-containing protein</fullName>
    </recommendedName>
</protein>
<name>A0A383CK75_9ZZZZ</name>
<gene>
    <name evidence="1" type="ORF">METZ01_LOCUS485436</name>
</gene>
<evidence type="ECO:0000313" key="1">
    <source>
        <dbReference type="EMBL" id="SVE32582.1"/>
    </source>
</evidence>
<dbReference type="EMBL" id="UINC01209529">
    <property type="protein sequence ID" value="SVE32582.1"/>
    <property type="molecule type" value="Genomic_DNA"/>
</dbReference>
<reference evidence="1" key="1">
    <citation type="submission" date="2018-05" db="EMBL/GenBank/DDBJ databases">
        <authorList>
            <person name="Lanie J.A."/>
            <person name="Ng W.-L."/>
            <person name="Kazmierczak K.M."/>
            <person name="Andrzejewski T.M."/>
            <person name="Davidsen T.M."/>
            <person name="Wayne K.J."/>
            <person name="Tettelin H."/>
            <person name="Glass J.I."/>
            <person name="Rusch D."/>
            <person name="Podicherti R."/>
            <person name="Tsui H.-C.T."/>
            <person name="Winkler M.E."/>
        </authorList>
    </citation>
    <scope>NUCLEOTIDE SEQUENCE</scope>
</reference>
<evidence type="ECO:0008006" key="2">
    <source>
        <dbReference type="Google" id="ProtNLM"/>
    </source>
</evidence>
<proteinExistence type="predicted"/>
<dbReference type="SUPFAM" id="SSF56784">
    <property type="entry name" value="HAD-like"/>
    <property type="match status" value="1"/>
</dbReference>
<dbReference type="AlphaFoldDB" id="A0A383CK75"/>
<dbReference type="InterPro" id="IPR036412">
    <property type="entry name" value="HAD-like_sf"/>
</dbReference>
<dbReference type="InterPro" id="IPR023214">
    <property type="entry name" value="HAD_sf"/>
</dbReference>